<name>A0A558HWL6_9GAMM</name>
<evidence type="ECO:0000256" key="1">
    <source>
        <dbReference type="SAM" id="MobiDB-lite"/>
    </source>
</evidence>
<proteinExistence type="predicted"/>
<keyword evidence="4" id="KW-1185">Reference proteome</keyword>
<dbReference type="EMBL" id="VNFH01000001">
    <property type="protein sequence ID" value="TVU73527.1"/>
    <property type="molecule type" value="Genomic_DNA"/>
</dbReference>
<reference evidence="3 4" key="1">
    <citation type="submission" date="2019-07" db="EMBL/GenBank/DDBJ databases">
        <title>Diversity of Bacteria from Kongsfjorden, Arctic.</title>
        <authorList>
            <person name="Yu Y."/>
        </authorList>
    </citation>
    <scope>NUCLEOTIDE SEQUENCE [LARGE SCALE GENOMIC DNA]</scope>
    <source>
        <strain evidence="3 4">SM1923</strain>
    </source>
</reference>
<evidence type="ECO:0000313" key="3">
    <source>
        <dbReference type="EMBL" id="TVU73527.1"/>
    </source>
</evidence>
<dbReference type="InterPro" id="IPR040480">
    <property type="entry name" value="DnaT_DNA_bind"/>
</dbReference>
<dbReference type="AlphaFoldDB" id="A0A558HWL6"/>
<dbReference type="Gene3D" id="1.10.8.1180">
    <property type="match status" value="1"/>
</dbReference>
<accession>A0A558HWL6</accession>
<sequence>MSLQAMAWAREAMPTLPGEIKAGPRLLLMLMADYANEQGVCWPSIRRLSDEMACSMRTVQRSIEALVEQELMEVVPRQTKTGRQTSNFYRLSMGVTQQQQAADEPSPEELEALMAGSDEEEASAKPAVDPDEHPIFANAAQQADSGQPQVTAGARQMPMRLDWQPDATHWQTETLRRGDPSLTWDQGELADFTAHFADQPGRTYSHHAWCAKFVRWVSDNRKREGARQARMSQSTNTSSNNNHARNTGGTHGSRRSTGPIRNSKLSAAEGRALIEQRRREQAEGQPPSGDVIDGEWI</sequence>
<evidence type="ECO:0000259" key="2">
    <source>
        <dbReference type="Pfam" id="PF17948"/>
    </source>
</evidence>
<feature type="region of interest" description="Disordered" evidence="1">
    <location>
        <begin position="223"/>
        <end position="297"/>
    </location>
</feature>
<dbReference type="Gene3D" id="1.10.10.10">
    <property type="entry name" value="Winged helix-like DNA-binding domain superfamily/Winged helix DNA-binding domain"/>
    <property type="match status" value="1"/>
</dbReference>
<dbReference type="Pfam" id="PF13730">
    <property type="entry name" value="HTH_36"/>
    <property type="match status" value="1"/>
</dbReference>
<gene>
    <name evidence="3" type="ORF">FQP86_00090</name>
</gene>
<feature type="domain" description="DnaT DNA-binding" evidence="2">
    <location>
        <begin position="158"/>
        <end position="228"/>
    </location>
</feature>
<dbReference type="Pfam" id="PF17948">
    <property type="entry name" value="DnaT"/>
    <property type="match status" value="1"/>
</dbReference>
<dbReference type="Proteomes" id="UP000319941">
    <property type="component" value="Unassembled WGS sequence"/>
</dbReference>
<organism evidence="3 4">
    <name type="scientific">Cobetia crustatorum</name>
    <dbReference type="NCBI Taxonomy" id="553385"/>
    <lineage>
        <taxon>Bacteria</taxon>
        <taxon>Pseudomonadati</taxon>
        <taxon>Pseudomonadota</taxon>
        <taxon>Gammaproteobacteria</taxon>
        <taxon>Oceanospirillales</taxon>
        <taxon>Halomonadaceae</taxon>
        <taxon>Cobetia</taxon>
    </lineage>
</organism>
<dbReference type="RefSeq" id="WP_144726175.1">
    <property type="nucleotide sequence ID" value="NZ_CAWOWR010000001.1"/>
</dbReference>
<protein>
    <submittedName>
        <fullName evidence="3">Helix-turn-helix domain-containing protein</fullName>
    </submittedName>
</protein>
<feature type="compositionally biased region" description="Low complexity" evidence="1">
    <location>
        <begin position="232"/>
        <end position="242"/>
    </location>
</feature>
<feature type="compositionally biased region" description="Basic and acidic residues" evidence="1">
    <location>
        <begin position="272"/>
        <end position="282"/>
    </location>
</feature>
<dbReference type="InterPro" id="IPR036388">
    <property type="entry name" value="WH-like_DNA-bd_sf"/>
</dbReference>
<comment type="caution">
    <text evidence="3">The sequence shown here is derived from an EMBL/GenBank/DDBJ whole genome shotgun (WGS) entry which is preliminary data.</text>
</comment>
<dbReference type="OrthoDB" id="82456at2"/>
<evidence type="ECO:0000313" key="4">
    <source>
        <dbReference type="Proteomes" id="UP000319941"/>
    </source>
</evidence>